<evidence type="ECO:0000256" key="1">
    <source>
        <dbReference type="ARBA" id="ARBA00000085"/>
    </source>
</evidence>
<evidence type="ECO:0000313" key="8">
    <source>
        <dbReference type="Proteomes" id="UP001500483"/>
    </source>
</evidence>
<dbReference type="CDD" id="cd16917">
    <property type="entry name" value="HATPase_UhpB-NarQ-NarX-like"/>
    <property type="match status" value="1"/>
</dbReference>
<keyword evidence="5" id="KW-0902">Two-component regulatory system</keyword>
<sequence>MGVPVRLTELGESTAVSPAVGRTAYRVVQEALTNVHKHAPGSEVLVHVEYDADRVRLAVRNTRPDPAGGGEHRGQRFRGRVAGLRQRWSWSAGPSGPVEPGTGGSRSVPYSPGTCPRPKPDRARPAVNGVSVVSETVRVVVVDDEPMVCAHLRTILGSAPTSRSWARRRTGPRRWRPWCGTGRTWC</sequence>
<keyword evidence="3" id="KW-0808">Transferase</keyword>
<dbReference type="PANTHER" id="PTHR24421">
    <property type="entry name" value="NITRATE/NITRITE SENSOR PROTEIN NARX-RELATED"/>
    <property type="match status" value="1"/>
</dbReference>
<keyword evidence="4" id="KW-0418">Kinase</keyword>
<comment type="caution">
    <text evidence="7">The sequence shown here is derived from an EMBL/GenBank/DDBJ whole genome shotgun (WGS) entry which is preliminary data.</text>
</comment>
<dbReference type="Gene3D" id="3.30.565.10">
    <property type="entry name" value="Histidine kinase-like ATPase, C-terminal domain"/>
    <property type="match status" value="1"/>
</dbReference>
<comment type="catalytic activity">
    <reaction evidence="1">
        <text>ATP + protein L-histidine = ADP + protein N-phospho-L-histidine.</text>
        <dbReference type="EC" id="2.7.13.3"/>
    </reaction>
</comment>
<reference evidence="8" key="1">
    <citation type="journal article" date="2019" name="Int. J. Syst. Evol. Microbiol.">
        <title>The Global Catalogue of Microorganisms (GCM) 10K type strain sequencing project: providing services to taxonomists for standard genome sequencing and annotation.</title>
        <authorList>
            <consortium name="The Broad Institute Genomics Platform"/>
            <consortium name="The Broad Institute Genome Sequencing Center for Infectious Disease"/>
            <person name="Wu L."/>
            <person name="Ma J."/>
        </authorList>
    </citation>
    <scope>NUCLEOTIDE SEQUENCE [LARGE SCALE GENOMIC DNA]</scope>
    <source>
        <strain evidence="8">JCM 9687</strain>
    </source>
</reference>
<evidence type="ECO:0000256" key="6">
    <source>
        <dbReference type="SAM" id="MobiDB-lite"/>
    </source>
</evidence>
<organism evidence="7 8">
    <name type="scientific">Saccharopolyspora gregorii</name>
    <dbReference type="NCBI Taxonomy" id="33914"/>
    <lineage>
        <taxon>Bacteria</taxon>
        <taxon>Bacillati</taxon>
        <taxon>Actinomycetota</taxon>
        <taxon>Actinomycetes</taxon>
        <taxon>Pseudonocardiales</taxon>
        <taxon>Pseudonocardiaceae</taxon>
        <taxon>Saccharopolyspora</taxon>
    </lineage>
</organism>
<dbReference type="InterPro" id="IPR036890">
    <property type="entry name" value="HATPase_C_sf"/>
</dbReference>
<evidence type="ECO:0000256" key="4">
    <source>
        <dbReference type="ARBA" id="ARBA00022777"/>
    </source>
</evidence>
<proteinExistence type="predicted"/>
<name>A0ABP6RL54_9PSEU</name>
<evidence type="ECO:0000256" key="3">
    <source>
        <dbReference type="ARBA" id="ARBA00022679"/>
    </source>
</evidence>
<protein>
    <recommendedName>
        <fullName evidence="2">histidine kinase</fullName>
        <ecNumber evidence="2">2.7.13.3</ecNumber>
    </recommendedName>
</protein>
<feature type="region of interest" description="Disordered" evidence="6">
    <location>
        <begin position="88"/>
        <end position="127"/>
    </location>
</feature>
<dbReference type="InterPro" id="IPR050482">
    <property type="entry name" value="Sensor_HK_TwoCompSys"/>
</dbReference>
<dbReference type="PANTHER" id="PTHR24421:SF10">
    <property type="entry name" value="NITRATE_NITRITE SENSOR PROTEIN NARQ"/>
    <property type="match status" value="1"/>
</dbReference>
<gene>
    <name evidence="7" type="ORF">GCM10020366_06910</name>
</gene>
<evidence type="ECO:0000313" key="7">
    <source>
        <dbReference type="EMBL" id="GAA3353473.1"/>
    </source>
</evidence>
<evidence type="ECO:0000256" key="5">
    <source>
        <dbReference type="ARBA" id="ARBA00023012"/>
    </source>
</evidence>
<dbReference type="Proteomes" id="UP001500483">
    <property type="component" value="Unassembled WGS sequence"/>
</dbReference>
<accession>A0ABP6RL54</accession>
<evidence type="ECO:0000256" key="2">
    <source>
        <dbReference type="ARBA" id="ARBA00012438"/>
    </source>
</evidence>
<dbReference type="EMBL" id="BAAAYK010000016">
    <property type="protein sequence ID" value="GAA3353473.1"/>
    <property type="molecule type" value="Genomic_DNA"/>
</dbReference>
<dbReference type="EC" id="2.7.13.3" evidence="2"/>
<keyword evidence="8" id="KW-1185">Reference proteome</keyword>
<dbReference type="SUPFAM" id="SSF55874">
    <property type="entry name" value="ATPase domain of HSP90 chaperone/DNA topoisomerase II/histidine kinase"/>
    <property type="match status" value="1"/>
</dbReference>